<dbReference type="InterPro" id="IPR050736">
    <property type="entry name" value="Sensor_HK_Regulatory"/>
</dbReference>
<dbReference type="GO" id="GO:0000160">
    <property type="term" value="P:phosphorelay signal transduction system"/>
    <property type="evidence" value="ECO:0007669"/>
    <property type="project" value="UniProtKB-KW"/>
</dbReference>
<evidence type="ECO:0000256" key="1">
    <source>
        <dbReference type="ARBA" id="ARBA00000085"/>
    </source>
</evidence>
<dbReference type="PROSITE" id="PS50109">
    <property type="entry name" value="HIS_KIN"/>
    <property type="match status" value="1"/>
</dbReference>
<feature type="domain" description="Histidine kinase" evidence="6">
    <location>
        <begin position="7"/>
        <end position="219"/>
    </location>
</feature>
<dbReference type="InterPro" id="IPR004358">
    <property type="entry name" value="Sig_transdc_His_kin-like_C"/>
</dbReference>
<evidence type="ECO:0000313" key="7">
    <source>
        <dbReference type="EMBL" id="SFJ38296.1"/>
    </source>
</evidence>
<organism evidence="7 8">
    <name type="scientific">Nocardioides psychrotolerans</name>
    <dbReference type="NCBI Taxonomy" id="1005945"/>
    <lineage>
        <taxon>Bacteria</taxon>
        <taxon>Bacillati</taxon>
        <taxon>Actinomycetota</taxon>
        <taxon>Actinomycetes</taxon>
        <taxon>Propionibacteriales</taxon>
        <taxon>Nocardioidaceae</taxon>
        <taxon>Nocardioides</taxon>
    </lineage>
</organism>
<dbReference type="PANTHER" id="PTHR43711">
    <property type="entry name" value="TWO-COMPONENT HISTIDINE KINASE"/>
    <property type="match status" value="1"/>
</dbReference>
<dbReference type="CDD" id="cd00075">
    <property type="entry name" value="HATPase"/>
    <property type="match status" value="1"/>
</dbReference>
<dbReference type="Proteomes" id="UP000198649">
    <property type="component" value="Unassembled WGS sequence"/>
</dbReference>
<dbReference type="Pfam" id="PF02518">
    <property type="entry name" value="HATPase_c"/>
    <property type="match status" value="1"/>
</dbReference>
<sequence length="396" mass="42295">MQDHEAQLIHDMRNTALVLRGAAQQLHEHDESLPPAMRANLTAMLVRRSDMLGRLLADLTTSHQVERGDLALSLQPVSLATLCRDALEGGDLPGDTQVVLDLHDNAVALADPLRVTQVLDNLVTNALRYGGAQVRVSATRAGSVVHLAVSDDGPGVPDDLVDTLFDAYVRGASSPGLGGSGLGLLIARQLCEAMGGSVSYTHDGGARFTATFAALPTSDAPVTGRDVAYVGHSVAFWTVSDCMARDLTTYVAHGLVAGEAVVVAATPAHHDLLQAGLTALGIDPHGAIASGQYVALDADELHRDLAPRDNIDPERFATLIEAPVRAVSRRWRTVRVYGESVDLYSRRGDDHLALELEACWNELRRDVSFPLLCAYELAPDEVIPSFCDCHDAVVAI</sequence>
<evidence type="ECO:0000256" key="2">
    <source>
        <dbReference type="ARBA" id="ARBA00012438"/>
    </source>
</evidence>
<dbReference type="PANTHER" id="PTHR43711:SF1">
    <property type="entry name" value="HISTIDINE KINASE 1"/>
    <property type="match status" value="1"/>
</dbReference>
<comment type="catalytic activity">
    <reaction evidence="1">
        <text>ATP + protein L-histidine = ADP + protein N-phospho-L-histidine.</text>
        <dbReference type="EC" id="2.7.13.3"/>
    </reaction>
</comment>
<dbReference type="STRING" id="1005945.SAMN05216561_12818"/>
<keyword evidence="8" id="KW-1185">Reference proteome</keyword>
<dbReference type="EC" id="2.7.13.3" evidence="2"/>
<dbReference type="PRINTS" id="PR00344">
    <property type="entry name" value="BCTRLSENSOR"/>
</dbReference>
<dbReference type="RefSeq" id="WP_170259301.1">
    <property type="nucleotide sequence ID" value="NZ_BKAF01000040.1"/>
</dbReference>
<keyword evidence="3" id="KW-0808">Transferase</keyword>
<dbReference type="Gene3D" id="3.30.565.10">
    <property type="entry name" value="Histidine kinase-like ATPase, C-terminal domain"/>
    <property type="match status" value="1"/>
</dbReference>
<evidence type="ECO:0000259" key="6">
    <source>
        <dbReference type="PROSITE" id="PS50109"/>
    </source>
</evidence>
<name>A0A1I3QYX2_9ACTN</name>
<dbReference type="InterPro" id="IPR003594">
    <property type="entry name" value="HATPase_dom"/>
</dbReference>
<dbReference type="AlphaFoldDB" id="A0A1I3QYX2"/>
<keyword evidence="4" id="KW-0418">Kinase</keyword>
<dbReference type="GO" id="GO:0004673">
    <property type="term" value="F:protein histidine kinase activity"/>
    <property type="evidence" value="ECO:0007669"/>
    <property type="project" value="UniProtKB-EC"/>
</dbReference>
<dbReference type="EMBL" id="FOQG01000028">
    <property type="protein sequence ID" value="SFJ38296.1"/>
    <property type="molecule type" value="Genomic_DNA"/>
</dbReference>
<evidence type="ECO:0000256" key="5">
    <source>
        <dbReference type="ARBA" id="ARBA00023012"/>
    </source>
</evidence>
<dbReference type="InterPro" id="IPR025847">
    <property type="entry name" value="MEDS_domain"/>
</dbReference>
<evidence type="ECO:0000256" key="3">
    <source>
        <dbReference type="ARBA" id="ARBA00022679"/>
    </source>
</evidence>
<accession>A0A1I3QYX2</accession>
<proteinExistence type="predicted"/>
<dbReference type="SUPFAM" id="SSF55874">
    <property type="entry name" value="ATPase domain of HSP90 chaperone/DNA topoisomerase II/histidine kinase"/>
    <property type="match status" value="1"/>
</dbReference>
<keyword evidence="5" id="KW-0902">Two-component regulatory system</keyword>
<dbReference type="Pfam" id="PF14417">
    <property type="entry name" value="MEDS"/>
    <property type="match status" value="1"/>
</dbReference>
<protein>
    <recommendedName>
        <fullName evidence="2">histidine kinase</fullName>
        <ecNumber evidence="2">2.7.13.3</ecNumber>
    </recommendedName>
</protein>
<dbReference type="InterPro" id="IPR005467">
    <property type="entry name" value="His_kinase_dom"/>
</dbReference>
<evidence type="ECO:0000313" key="8">
    <source>
        <dbReference type="Proteomes" id="UP000198649"/>
    </source>
</evidence>
<dbReference type="InterPro" id="IPR036890">
    <property type="entry name" value="HATPase_C_sf"/>
</dbReference>
<evidence type="ECO:0000256" key="4">
    <source>
        <dbReference type="ARBA" id="ARBA00022777"/>
    </source>
</evidence>
<gene>
    <name evidence="7" type="ORF">SAMN05216561_12818</name>
</gene>
<reference evidence="7 8" key="1">
    <citation type="submission" date="2016-10" db="EMBL/GenBank/DDBJ databases">
        <authorList>
            <person name="de Groot N.N."/>
        </authorList>
    </citation>
    <scope>NUCLEOTIDE SEQUENCE [LARGE SCALE GENOMIC DNA]</scope>
    <source>
        <strain evidence="7 8">CGMCC 1.11156</strain>
    </source>
</reference>
<dbReference type="SMART" id="SM00387">
    <property type="entry name" value="HATPase_c"/>
    <property type="match status" value="1"/>
</dbReference>